<dbReference type="AlphaFoldDB" id="A0A125MGQ4"/>
<evidence type="ECO:0000256" key="1">
    <source>
        <dbReference type="ARBA" id="ARBA00004442"/>
    </source>
</evidence>
<dbReference type="EMBL" id="VVYV01000001">
    <property type="protein sequence ID" value="KAA5423875.1"/>
    <property type="molecule type" value="Genomic_DNA"/>
</dbReference>
<dbReference type="STRING" id="246787.BcellWH2_04098"/>
<dbReference type="SUPFAM" id="SSF48452">
    <property type="entry name" value="TPR-like"/>
    <property type="match status" value="1"/>
</dbReference>
<keyword evidence="3 6" id="KW-0732">Signal</keyword>
<evidence type="ECO:0000256" key="4">
    <source>
        <dbReference type="ARBA" id="ARBA00023136"/>
    </source>
</evidence>
<dbReference type="InterPro" id="IPR012944">
    <property type="entry name" value="SusD_RagB_dom"/>
</dbReference>
<dbReference type="InterPro" id="IPR033985">
    <property type="entry name" value="SusD-like_N"/>
</dbReference>
<dbReference type="PROSITE" id="PS51257">
    <property type="entry name" value="PROKAR_LIPOPROTEIN"/>
    <property type="match status" value="1"/>
</dbReference>
<evidence type="ECO:0000259" key="8">
    <source>
        <dbReference type="Pfam" id="PF14322"/>
    </source>
</evidence>
<dbReference type="Pfam" id="PF14322">
    <property type="entry name" value="SusD-like_3"/>
    <property type="match status" value="1"/>
</dbReference>
<dbReference type="RefSeq" id="WP_007215327.1">
    <property type="nucleotide sequence ID" value="NZ_CABMLT010000008.1"/>
</dbReference>
<evidence type="ECO:0000313" key="10">
    <source>
        <dbReference type="Proteomes" id="UP000448877"/>
    </source>
</evidence>
<dbReference type="InterPro" id="IPR011990">
    <property type="entry name" value="TPR-like_helical_dom_sf"/>
</dbReference>
<protein>
    <submittedName>
        <fullName evidence="9">RagB/SusD family nutrient uptake outer membrane protein</fullName>
    </submittedName>
</protein>
<feature type="chain" id="PRO_5030020632" evidence="6">
    <location>
        <begin position="19"/>
        <end position="661"/>
    </location>
</feature>
<comment type="subcellular location">
    <subcellularLocation>
        <location evidence="1">Cell outer membrane</location>
    </subcellularLocation>
</comment>
<feature type="domain" description="SusD-like N-terminal" evidence="8">
    <location>
        <begin position="21"/>
        <end position="193"/>
    </location>
</feature>
<keyword evidence="5" id="KW-0998">Cell outer membrane</keyword>
<dbReference type="eggNOG" id="COG0702">
    <property type="taxonomic scope" value="Bacteria"/>
</dbReference>
<accession>A0A125MGQ4</accession>
<dbReference type="GO" id="GO:0009279">
    <property type="term" value="C:cell outer membrane"/>
    <property type="evidence" value="ECO:0007669"/>
    <property type="project" value="UniProtKB-SubCell"/>
</dbReference>
<evidence type="ECO:0000256" key="5">
    <source>
        <dbReference type="ARBA" id="ARBA00023237"/>
    </source>
</evidence>
<dbReference type="Pfam" id="PF07980">
    <property type="entry name" value="SusD_RagB"/>
    <property type="match status" value="1"/>
</dbReference>
<evidence type="ECO:0000256" key="2">
    <source>
        <dbReference type="ARBA" id="ARBA00006275"/>
    </source>
</evidence>
<comment type="similarity">
    <text evidence="2">Belongs to the SusD family.</text>
</comment>
<dbReference type="Proteomes" id="UP000448877">
    <property type="component" value="Unassembled WGS sequence"/>
</dbReference>
<name>A0A125MGQ4_9BACE</name>
<keyword evidence="4" id="KW-0472">Membrane</keyword>
<proteinExistence type="inferred from homology"/>
<evidence type="ECO:0000256" key="6">
    <source>
        <dbReference type="SAM" id="SignalP"/>
    </source>
</evidence>
<evidence type="ECO:0000259" key="7">
    <source>
        <dbReference type="Pfam" id="PF07980"/>
    </source>
</evidence>
<evidence type="ECO:0000256" key="3">
    <source>
        <dbReference type="ARBA" id="ARBA00022729"/>
    </source>
</evidence>
<evidence type="ECO:0000313" key="9">
    <source>
        <dbReference type="EMBL" id="KAA5423875.1"/>
    </source>
</evidence>
<reference evidence="9 10" key="1">
    <citation type="journal article" date="2019" name="Nat. Med.">
        <title>A library of human gut bacterial isolates paired with longitudinal multiomics data enables mechanistic microbiome research.</title>
        <authorList>
            <person name="Poyet M."/>
            <person name="Groussin M."/>
            <person name="Gibbons S.M."/>
            <person name="Avila-Pacheco J."/>
            <person name="Jiang X."/>
            <person name="Kearney S.M."/>
            <person name="Perrotta A.R."/>
            <person name="Berdy B."/>
            <person name="Zhao S."/>
            <person name="Lieberman T.D."/>
            <person name="Swanson P.K."/>
            <person name="Smith M."/>
            <person name="Roesemann S."/>
            <person name="Alexander J.E."/>
            <person name="Rich S.A."/>
            <person name="Livny J."/>
            <person name="Vlamakis H."/>
            <person name="Clish C."/>
            <person name="Bullock K."/>
            <person name="Deik A."/>
            <person name="Scott J."/>
            <person name="Pierce K.A."/>
            <person name="Xavier R.J."/>
            <person name="Alm E.J."/>
        </authorList>
    </citation>
    <scope>NUCLEOTIDE SEQUENCE [LARGE SCALE GENOMIC DNA]</scope>
    <source>
        <strain evidence="9 10">BIOML-A6</strain>
    </source>
</reference>
<sequence length="661" mass="74702">MKLKYLFFAALASLGFTACSDFLDVDSVSKYDSEGVFGEKTEINRALNGVYAKLMSGDFYGDAYFTKFVFNSDVEFTTNTSDVATNNSFRRFDGNSTASDVEKFWNAAYSGVEYANNFVYYLERSPLYSTEDAEIMQMMGEAKVIRAMFFHDLVTYFGDIPFTFEPASVVENYVMPIVSRDEVYKTLIEDLKSIAPYMKFAANLSNGVERASKEFCWSMIARMAMHAGGYSLRPDTDNPANFGKMERPANYKELYKTALAYCDSVISSATHTLSLPYYRVFVNECNYVVNSNDDPIFEIPFAKETSGNVGYVHGPKSELYEGSTSGDNIWGEAKSSAALSAFYRFMFDPEDARRDYLNGLWGYLYNGEPTISISYTVYNNKWSKLWSTSGNPESAGNTGINFPYMRYTDVLLMYAEAANELNDGPTDAAKAALRQVRQRAFTNPEKIDSYIESMSGSKDDFLKAVLDERKFEFAGENMRWKDLVRNNLLAENTYYNFLRYLVCGENGAGQSAYQEMVEEYDGMPEYLDKLPSTVYYMIGANPQTPSVFPNTSLRIIDIYNPYDDVVVSTVPDEYRALTVQYPYAWASDAGVVNAQCLYSFYGYIYCDQISGLVYLNTNGKYSTHAPNANASLPPVRYILPYPNAAIQRSAGAYKNYYGYTK</sequence>
<feature type="signal peptide" evidence="6">
    <location>
        <begin position="1"/>
        <end position="18"/>
    </location>
</feature>
<gene>
    <name evidence="9" type="ORF">F2Y81_01650</name>
</gene>
<comment type="caution">
    <text evidence="9">The sequence shown here is derived from an EMBL/GenBank/DDBJ whole genome shotgun (WGS) entry which is preliminary data.</text>
</comment>
<feature type="domain" description="RagB/SusD" evidence="7">
    <location>
        <begin position="362"/>
        <end position="659"/>
    </location>
</feature>
<dbReference type="Gene3D" id="1.25.40.390">
    <property type="match status" value="1"/>
</dbReference>
<organism evidence="9 10">
    <name type="scientific">Bacteroides cellulosilyticus</name>
    <dbReference type="NCBI Taxonomy" id="246787"/>
    <lineage>
        <taxon>Bacteria</taxon>
        <taxon>Pseudomonadati</taxon>
        <taxon>Bacteroidota</taxon>
        <taxon>Bacteroidia</taxon>
        <taxon>Bacteroidales</taxon>
        <taxon>Bacteroidaceae</taxon>
        <taxon>Bacteroides</taxon>
    </lineage>
</organism>